<evidence type="ECO:0000256" key="1">
    <source>
        <dbReference type="ARBA" id="ARBA00004651"/>
    </source>
</evidence>
<feature type="region of interest" description="Disordered" evidence="8">
    <location>
        <begin position="325"/>
        <end position="347"/>
    </location>
</feature>
<keyword evidence="11" id="KW-1185">Reference proteome</keyword>
<dbReference type="InterPro" id="IPR001851">
    <property type="entry name" value="ABC_transp_permease"/>
</dbReference>
<keyword evidence="4" id="KW-0997">Cell inner membrane</keyword>
<keyword evidence="2" id="KW-0813">Transport</keyword>
<evidence type="ECO:0000256" key="9">
    <source>
        <dbReference type="SAM" id="Phobius"/>
    </source>
</evidence>
<dbReference type="Pfam" id="PF02653">
    <property type="entry name" value="BPD_transp_2"/>
    <property type="match status" value="1"/>
</dbReference>
<feature type="transmembrane region" description="Helical" evidence="9">
    <location>
        <begin position="270"/>
        <end position="288"/>
    </location>
</feature>
<evidence type="ECO:0000313" key="11">
    <source>
        <dbReference type="Proteomes" id="UP001368500"/>
    </source>
</evidence>
<comment type="subcellular location">
    <subcellularLocation>
        <location evidence="1">Cell membrane</location>
        <topology evidence="1">Multi-pass membrane protein</topology>
    </subcellularLocation>
</comment>
<reference evidence="10 11" key="1">
    <citation type="submission" date="2024-04" db="EMBL/GenBank/DDBJ databases">
        <title>Novel species of the genus Ideonella isolated from streams.</title>
        <authorList>
            <person name="Lu H."/>
        </authorList>
    </citation>
    <scope>NUCLEOTIDE SEQUENCE [LARGE SCALE GENOMIC DNA]</scope>
    <source>
        <strain evidence="10 11">BYS139W</strain>
    </source>
</reference>
<feature type="transmembrane region" description="Helical" evidence="9">
    <location>
        <begin position="94"/>
        <end position="114"/>
    </location>
</feature>
<evidence type="ECO:0000313" key="10">
    <source>
        <dbReference type="EMBL" id="MEK8027560.1"/>
    </source>
</evidence>
<evidence type="ECO:0000256" key="8">
    <source>
        <dbReference type="SAM" id="MobiDB-lite"/>
    </source>
</evidence>
<gene>
    <name evidence="10" type="ORF">AACH11_16475</name>
</gene>
<accession>A0ABU9BFV2</accession>
<feature type="transmembrane region" description="Helical" evidence="9">
    <location>
        <begin position="43"/>
        <end position="63"/>
    </location>
</feature>
<feature type="transmembrane region" description="Helical" evidence="9">
    <location>
        <begin position="121"/>
        <end position="139"/>
    </location>
</feature>
<dbReference type="EMBL" id="JBBUTF010000015">
    <property type="protein sequence ID" value="MEK8027560.1"/>
    <property type="molecule type" value="Genomic_DNA"/>
</dbReference>
<feature type="transmembrane region" description="Helical" evidence="9">
    <location>
        <begin position="172"/>
        <end position="190"/>
    </location>
</feature>
<evidence type="ECO:0000256" key="4">
    <source>
        <dbReference type="ARBA" id="ARBA00022519"/>
    </source>
</evidence>
<keyword evidence="7 9" id="KW-0472">Membrane</keyword>
<protein>
    <submittedName>
        <fullName evidence="10">ABC transporter permease</fullName>
    </submittedName>
</protein>
<feature type="transmembrane region" description="Helical" evidence="9">
    <location>
        <begin position="245"/>
        <end position="263"/>
    </location>
</feature>
<dbReference type="PANTHER" id="PTHR32196:SF21">
    <property type="entry name" value="ABC TRANSPORTER PERMEASE PROTEIN YPHD-RELATED"/>
    <property type="match status" value="1"/>
</dbReference>
<evidence type="ECO:0000256" key="3">
    <source>
        <dbReference type="ARBA" id="ARBA00022475"/>
    </source>
</evidence>
<evidence type="ECO:0000256" key="6">
    <source>
        <dbReference type="ARBA" id="ARBA00022989"/>
    </source>
</evidence>
<comment type="caution">
    <text evidence="10">The sequence shown here is derived from an EMBL/GenBank/DDBJ whole genome shotgun (WGS) entry which is preliminary data.</text>
</comment>
<dbReference type="PANTHER" id="PTHR32196">
    <property type="entry name" value="ABC TRANSPORTER PERMEASE PROTEIN YPHD-RELATED-RELATED"/>
    <property type="match status" value="1"/>
</dbReference>
<evidence type="ECO:0000256" key="5">
    <source>
        <dbReference type="ARBA" id="ARBA00022692"/>
    </source>
</evidence>
<dbReference type="RefSeq" id="WP_341375344.1">
    <property type="nucleotide sequence ID" value="NZ_JBBUTF010000015.1"/>
</dbReference>
<feature type="transmembrane region" description="Helical" evidence="9">
    <location>
        <begin position="12"/>
        <end position="31"/>
    </location>
</feature>
<keyword evidence="5 9" id="KW-0812">Transmembrane</keyword>
<evidence type="ECO:0000256" key="7">
    <source>
        <dbReference type="ARBA" id="ARBA00023136"/>
    </source>
</evidence>
<evidence type="ECO:0000256" key="2">
    <source>
        <dbReference type="ARBA" id="ARBA00022448"/>
    </source>
</evidence>
<sequence>MPDVLHQALRSPAALLAAVILAMGLLFGSVAPDFWSLGNWVDLIEGTSVTAIMALGLLVVLVAGGIDISFAATASVAQYLAASAATAWGWPPAAALALGLLAGAGLGGFNALLIHRLQATSIIITISTMSLYFSLLMWATGGRSVYDLPAWWSDAIVWATVAGDPELDPVRLTLPPLVLAAVAIATAWLLQRSALGRQIHAFGGNPEAARRMGVPLGALQGFAYGFLGLMAALAGLLQAHRVGEAVPNAMVGGELFVLAAAVLGGASLTGGSGTVAGVLMGVLLLAVLRNGLNLMGVSPYFFQVLLGAVVLASAAATGLKRQRRRATLDDGATPPPAAPSAPATGVADTLPAIGALPR</sequence>
<keyword evidence="3" id="KW-1003">Cell membrane</keyword>
<feature type="transmembrane region" description="Helical" evidence="9">
    <location>
        <begin position="300"/>
        <end position="319"/>
    </location>
</feature>
<dbReference type="CDD" id="cd06579">
    <property type="entry name" value="TM_PBP1_transp_AraH_like"/>
    <property type="match status" value="1"/>
</dbReference>
<name>A0ABU9BFV2_9BURK</name>
<organism evidence="10 11">
    <name type="scientific">Pseudaquabacterium rugosum</name>
    <dbReference type="NCBI Taxonomy" id="2984194"/>
    <lineage>
        <taxon>Bacteria</taxon>
        <taxon>Pseudomonadati</taxon>
        <taxon>Pseudomonadota</taxon>
        <taxon>Betaproteobacteria</taxon>
        <taxon>Burkholderiales</taxon>
        <taxon>Sphaerotilaceae</taxon>
        <taxon>Pseudaquabacterium</taxon>
    </lineage>
</organism>
<proteinExistence type="predicted"/>
<feature type="transmembrane region" description="Helical" evidence="9">
    <location>
        <begin position="221"/>
        <end position="239"/>
    </location>
</feature>
<keyword evidence="6 9" id="KW-1133">Transmembrane helix</keyword>
<dbReference type="Proteomes" id="UP001368500">
    <property type="component" value="Unassembled WGS sequence"/>
</dbReference>